<keyword evidence="2" id="KW-1185">Reference proteome</keyword>
<evidence type="ECO:0000313" key="1">
    <source>
        <dbReference type="EMBL" id="KAF2716942.1"/>
    </source>
</evidence>
<comment type="caution">
    <text evidence="1">The sequence shown here is derived from an EMBL/GenBank/DDBJ whole genome shotgun (WGS) entry which is preliminary data.</text>
</comment>
<reference evidence="1" key="1">
    <citation type="journal article" date="2020" name="Stud. Mycol.">
        <title>101 Dothideomycetes genomes: a test case for predicting lifestyles and emergence of pathogens.</title>
        <authorList>
            <person name="Haridas S."/>
            <person name="Albert R."/>
            <person name="Binder M."/>
            <person name="Bloem J."/>
            <person name="Labutti K."/>
            <person name="Salamov A."/>
            <person name="Andreopoulos B."/>
            <person name="Baker S."/>
            <person name="Barry K."/>
            <person name="Bills G."/>
            <person name="Bluhm B."/>
            <person name="Cannon C."/>
            <person name="Castanera R."/>
            <person name="Culley D."/>
            <person name="Daum C."/>
            <person name="Ezra D."/>
            <person name="Gonzalez J."/>
            <person name="Henrissat B."/>
            <person name="Kuo A."/>
            <person name="Liang C."/>
            <person name="Lipzen A."/>
            <person name="Lutzoni F."/>
            <person name="Magnuson J."/>
            <person name="Mondo S."/>
            <person name="Nolan M."/>
            <person name="Ohm R."/>
            <person name="Pangilinan J."/>
            <person name="Park H.-J."/>
            <person name="Ramirez L."/>
            <person name="Alfaro M."/>
            <person name="Sun H."/>
            <person name="Tritt A."/>
            <person name="Yoshinaga Y."/>
            <person name="Zwiers L.-H."/>
            <person name="Turgeon B."/>
            <person name="Goodwin S."/>
            <person name="Spatafora J."/>
            <person name="Crous P."/>
            <person name="Grigoriev I."/>
        </authorList>
    </citation>
    <scope>NUCLEOTIDE SEQUENCE</scope>
    <source>
        <strain evidence="1">CBS 116435</strain>
    </source>
</reference>
<evidence type="ECO:0000313" key="2">
    <source>
        <dbReference type="Proteomes" id="UP000799441"/>
    </source>
</evidence>
<gene>
    <name evidence="1" type="ORF">K431DRAFT_168886</name>
</gene>
<accession>A0A9P4PXV0</accession>
<dbReference type="EMBL" id="MU003857">
    <property type="protein sequence ID" value="KAF2716942.1"/>
    <property type="molecule type" value="Genomic_DNA"/>
</dbReference>
<proteinExistence type="predicted"/>
<dbReference type="Proteomes" id="UP000799441">
    <property type="component" value="Unassembled WGS sequence"/>
</dbReference>
<protein>
    <submittedName>
        <fullName evidence="1">Uncharacterized protein</fullName>
    </submittedName>
</protein>
<organism evidence="1 2">
    <name type="scientific">Polychaeton citri CBS 116435</name>
    <dbReference type="NCBI Taxonomy" id="1314669"/>
    <lineage>
        <taxon>Eukaryota</taxon>
        <taxon>Fungi</taxon>
        <taxon>Dikarya</taxon>
        <taxon>Ascomycota</taxon>
        <taxon>Pezizomycotina</taxon>
        <taxon>Dothideomycetes</taxon>
        <taxon>Dothideomycetidae</taxon>
        <taxon>Capnodiales</taxon>
        <taxon>Capnodiaceae</taxon>
        <taxon>Polychaeton</taxon>
    </lineage>
</organism>
<dbReference type="AlphaFoldDB" id="A0A9P4PXV0"/>
<sequence>MNVCLECQQSLNIKSYAAKHRHHHPFKASSARLLAVRKSVAGSGSVAIEELLT</sequence>
<name>A0A9P4PXV0_9PEZI</name>